<organism evidence="2 3">
    <name type="scientific">Desulfotruncus arcticus DSM 17038</name>
    <dbReference type="NCBI Taxonomy" id="1121424"/>
    <lineage>
        <taxon>Bacteria</taxon>
        <taxon>Bacillati</taxon>
        <taxon>Bacillota</taxon>
        <taxon>Clostridia</taxon>
        <taxon>Eubacteriales</taxon>
        <taxon>Desulfallaceae</taxon>
        <taxon>Desulfotruncus</taxon>
    </lineage>
</organism>
<dbReference type="AlphaFoldDB" id="A0A1I2N410"/>
<dbReference type="Proteomes" id="UP000199337">
    <property type="component" value="Unassembled WGS sequence"/>
</dbReference>
<protein>
    <recommendedName>
        <fullName evidence="1">IrrE N-terminal-like domain-containing protein</fullName>
    </recommendedName>
</protein>
<sequence>MAERVYQFLINFVANCNISVVYLPLKQITGYDINGLFIHSDIHDSIFIDEDLPLAKKCFVLAHELGHYVLHRRYMNGIWAKSYCLKNNKSWKMRKEAEADRFAYRLLVLVKKLILNGSRRGYRGVYRTYRIAK</sequence>
<dbReference type="RefSeq" id="WP_165613316.1">
    <property type="nucleotide sequence ID" value="NZ_FOOX01000001.1"/>
</dbReference>
<reference evidence="3" key="1">
    <citation type="submission" date="2016-10" db="EMBL/GenBank/DDBJ databases">
        <authorList>
            <person name="Varghese N."/>
            <person name="Submissions S."/>
        </authorList>
    </citation>
    <scope>NUCLEOTIDE SEQUENCE [LARGE SCALE GENOMIC DNA]</scope>
    <source>
        <strain evidence="3">DSM 17038</strain>
    </source>
</reference>
<evidence type="ECO:0000259" key="1">
    <source>
        <dbReference type="Pfam" id="PF06114"/>
    </source>
</evidence>
<evidence type="ECO:0000313" key="3">
    <source>
        <dbReference type="Proteomes" id="UP000199337"/>
    </source>
</evidence>
<accession>A0A1I2N410</accession>
<name>A0A1I2N410_9FIRM</name>
<feature type="domain" description="IrrE N-terminal-like" evidence="1">
    <location>
        <begin position="17"/>
        <end position="108"/>
    </location>
</feature>
<proteinExistence type="predicted"/>
<gene>
    <name evidence="2" type="ORF">SAMN05660649_00292</name>
</gene>
<evidence type="ECO:0000313" key="2">
    <source>
        <dbReference type="EMBL" id="SFF97589.1"/>
    </source>
</evidence>
<dbReference type="EMBL" id="FOOX01000001">
    <property type="protein sequence ID" value="SFF97589.1"/>
    <property type="molecule type" value="Genomic_DNA"/>
</dbReference>
<dbReference type="Pfam" id="PF06114">
    <property type="entry name" value="Peptidase_M78"/>
    <property type="match status" value="1"/>
</dbReference>
<keyword evidence="3" id="KW-1185">Reference proteome</keyword>
<dbReference type="InterPro" id="IPR010359">
    <property type="entry name" value="IrrE_HExxH"/>
</dbReference>
<dbReference type="Gene3D" id="1.10.10.2910">
    <property type="match status" value="1"/>
</dbReference>